<dbReference type="SUPFAM" id="SSF56935">
    <property type="entry name" value="Porins"/>
    <property type="match status" value="1"/>
</dbReference>
<protein>
    <recommendedName>
        <fullName evidence="3">Porin</fullName>
    </recommendedName>
</protein>
<sequence>MQLRSIFILLLLFTVSIQGFGQIEIPEEERKERVGSEILDDSTKQIYGPTTTRYTLEENIKFNIPHYWTIDTSVYNMHKYQFTVKEDNLYQNLGNIGTAARPIYPTLPTQIGATSGFNIYDLYYRGPDQIRYYDTKSPYSNLGVTWGGQGRAVTEVTYARNIDERAGIGFDFRGLYIDKQILRVRRGDRNVEGTYYTGYGHYKTRNGRYQLLANFIRNRHNVDEYGGIFRDDVTTNGVANQGPEGYIYFDEDKRQTVLAAAETDELRTNYHLYHQYQLTNYLQVYHQYDRYKQQNDFIDDESQEDRDLRPFDNYIDVGDTVNVKDRSKLVYRQHELGVKGDIGKGFYTLYYKARDVDFQYKYLTGISKTDYLENYAGFNLRFGNDSISYVKAYGEYKLGGEYKVGGEIRNSWFFAEGYSTKYLPGYIQRAYLGRHDEWNESFDSPISSRISAGLNVKVGDLRVKPSAEYNLLTNYIYFNQDTLVDEGEQRVLPEQASADISIVKAKLELNYDFGKGFNFNGLGIYSNVSGGSAGAINVPRLFGNAQISYHDISFEGNLEWQVGFDVHWHSSYYANGYDPVIMQYYTQSYFKVPDFPVVDFFVNAKINRGRFFLKYNNIVELFRDRGYFATPYYIGQTSIFDFGFKWAFYD</sequence>
<dbReference type="Proteomes" id="UP000659388">
    <property type="component" value="Unassembled WGS sequence"/>
</dbReference>
<dbReference type="Pfam" id="PF14121">
    <property type="entry name" value="Porin_10"/>
    <property type="match status" value="1"/>
</dbReference>
<name>A0A937F5C2_9BACT</name>
<dbReference type="EMBL" id="JAESIY010000002">
    <property type="protein sequence ID" value="MBL3655306.1"/>
    <property type="molecule type" value="Genomic_DNA"/>
</dbReference>
<dbReference type="AlphaFoldDB" id="A0A937F5C2"/>
<evidence type="ECO:0008006" key="3">
    <source>
        <dbReference type="Google" id="ProtNLM"/>
    </source>
</evidence>
<keyword evidence="2" id="KW-1185">Reference proteome</keyword>
<evidence type="ECO:0000313" key="2">
    <source>
        <dbReference type="Proteomes" id="UP000659388"/>
    </source>
</evidence>
<proteinExistence type="predicted"/>
<dbReference type="InterPro" id="IPR025631">
    <property type="entry name" value="Porin_10"/>
</dbReference>
<evidence type="ECO:0000313" key="1">
    <source>
        <dbReference type="EMBL" id="MBL3655306.1"/>
    </source>
</evidence>
<dbReference type="RefSeq" id="WP_202242912.1">
    <property type="nucleotide sequence ID" value="NZ_JAESIY010000002.1"/>
</dbReference>
<organism evidence="1 2">
    <name type="scientific">Fulvivirga sediminis</name>
    <dbReference type="NCBI Taxonomy" id="2803949"/>
    <lineage>
        <taxon>Bacteria</taxon>
        <taxon>Pseudomonadati</taxon>
        <taxon>Bacteroidota</taxon>
        <taxon>Cytophagia</taxon>
        <taxon>Cytophagales</taxon>
        <taxon>Fulvivirgaceae</taxon>
        <taxon>Fulvivirga</taxon>
    </lineage>
</organism>
<reference evidence="1" key="1">
    <citation type="submission" date="2021-01" db="EMBL/GenBank/DDBJ databases">
        <title>Fulvivirga kasyanovii gen. nov., sp nov., a novel member of the phylum Bacteroidetes isolated from seawater in a mussel farm.</title>
        <authorList>
            <person name="Zhao L.-H."/>
            <person name="Wang Z.-J."/>
        </authorList>
    </citation>
    <scope>NUCLEOTIDE SEQUENCE</scope>
    <source>
        <strain evidence="1">2943</strain>
    </source>
</reference>
<gene>
    <name evidence="1" type="ORF">JL102_04135</name>
</gene>
<accession>A0A937F5C2</accession>
<comment type="caution">
    <text evidence="1">The sequence shown here is derived from an EMBL/GenBank/DDBJ whole genome shotgun (WGS) entry which is preliminary data.</text>
</comment>